<feature type="chain" id="PRO_5009917061" evidence="1">
    <location>
        <begin position="22"/>
        <end position="386"/>
    </location>
</feature>
<dbReference type="PROSITE" id="PS51257">
    <property type="entry name" value="PROKAR_LIPOPROTEIN"/>
    <property type="match status" value="1"/>
</dbReference>
<evidence type="ECO:0000256" key="1">
    <source>
        <dbReference type="SAM" id="SignalP"/>
    </source>
</evidence>
<dbReference type="Gene3D" id="2.60.40.10">
    <property type="entry name" value="Immunoglobulins"/>
    <property type="match status" value="1"/>
</dbReference>
<organism evidence="2 3">
    <name type="scientific">Bacteroides stercorirosoris</name>
    <dbReference type="NCBI Taxonomy" id="871324"/>
    <lineage>
        <taxon>Bacteria</taxon>
        <taxon>Pseudomonadati</taxon>
        <taxon>Bacteroidota</taxon>
        <taxon>Bacteroidia</taxon>
        <taxon>Bacteroidales</taxon>
        <taxon>Bacteroidaceae</taxon>
        <taxon>Bacteroides</taxon>
    </lineage>
</organism>
<dbReference type="RefSeq" id="WP_025830907.1">
    <property type="nucleotide sequence ID" value="NZ_FQZN01000009.1"/>
</dbReference>
<dbReference type="InterPro" id="IPR013783">
    <property type="entry name" value="Ig-like_fold"/>
</dbReference>
<evidence type="ECO:0000313" key="3">
    <source>
        <dbReference type="Proteomes" id="UP000184192"/>
    </source>
</evidence>
<protein>
    <submittedName>
        <fullName evidence="2">Outer membrane protein Omp28</fullName>
    </submittedName>
</protein>
<name>A0A1M6EF18_9BACE</name>
<dbReference type="InterPro" id="IPR021615">
    <property type="entry name" value="Omp28"/>
</dbReference>
<dbReference type="EMBL" id="FQZN01000009">
    <property type="protein sequence ID" value="SHI84041.1"/>
    <property type="molecule type" value="Genomic_DNA"/>
</dbReference>
<keyword evidence="1" id="KW-0732">Signal</keyword>
<dbReference type="AlphaFoldDB" id="A0A1M6EF18"/>
<dbReference type="Pfam" id="PF11551">
    <property type="entry name" value="Omp28"/>
    <property type="match status" value="1"/>
</dbReference>
<feature type="signal peptide" evidence="1">
    <location>
        <begin position="1"/>
        <end position="21"/>
    </location>
</feature>
<sequence>MNKYWNLLLCSFLLVFTAACSGNSDDEPEGETGELTLISSATYIENNGTDQAVFTVLKGKKDVTAEAKIYQKKGSSFELLPSASFSSKTQGDYSFFASYNNEKSPAVVVVVTSGMLDLPDDPQPSKFEGFKHRLLAVQGTSLGCTYCPLMIAGLTEYAKLEESKSTVLVAAHCIMEGDDMISAYSTAVARSMNFHTIGVPIVLFNMRSVSERVELKTGDTPSSVATRIQSTAQTLLKAEANTGISAAVSGTEASGSIKVTAAVKVGKTGKYRISAWVVEDDIYATGQLNSYPALEANYDFTHHSNVLRCISSSDPVSGVNLGGKAECQAGETLKFSYEFNLKDMEVANLAKARVVFIVTQNESGSRYTVDNAVSCGLNSQVKFEYK</sequence>
<keyword evidence="3" id="KW-1185">Reference proteome</keyword>
<evidence type="ECO:0000313" key="2">
    <source>
        <dbReference type="EMBL" id="SHI84041.1"/>
    </source>
</evidence>
<reference evidence="3" key="1">
    <citation type="submission" date="2016-11" db="EMBL/GenBank/DDBJ databases">
        <authorList>
            <person name="Varghese N."/>
            <person name="Submissions S."/>
        </authorList>
    </citation>
    <scope>NUCLEOTIDE SEQUENCE [LARGE SCALE GENOMIC DNA]</scope>
    <source>
        <strain evidence="3">DSM 26884</strain>
    </source>
</reference>
<proteinExistence type="predicted"/>
<dbReference type="eggNOG" id="COG0526">
    <property type="taxonomic scope" value="Bacteria"/>
</dbReference>
<gene>
    <name evidence="2" type="ORF">SAMN05444350_10971</name>
</gene>
<accession>A0A1M6EF18</accession>
<dbReference type="GeneID" id="92711898"/>
<dbReference type="Proteomes" id="UP000184192">
    <property type="component" value="Unassembled WGS sequence"/>
</dbReference>